<reference evidence="3" key="1">
    <citation type="journal article" date="2019" name="Int. J. Syst. Evol. Microbiol.">
        <title>The Global Catalogue of Microorganisms (GCM) 10K type strain sequencing project: providing services to taxonomists for standard genome sequencing and annotation.</title>
        <authorList>
            <consortium name="The Broad Institute Genomics Platform"/>
            <consortium name="The Broad Institute Genome Sequencing Center for Infectious Disease"/>
            <person name="Wu L."/>
            <person name="Ma J."/>
        </authorList>
    </citation>
    <scope>NUCLEOTIDE SEQUENCE [LARGE SCALE GENOMIC DNA]</scope>
    <source>
        <strain evidence="3">JCM 30071</strain>
    </source>
</reference>
<name>A0ABQ2DV38_9BACI</name>
<dbReference type="Pfam" id="PF01575">
    <property type="entry name" value="MaoC_dehydratas"/>
    <property type="match status" value="1"/>
</dbReference>
<dbReference type="PANTHER" id="PTHR43841:SF3">
    <property type="entry name" value="(3R)-HYDROXYACYL-ACP DEHYDRATASE SUBUNIT HADB"/>
    <property type="match status" value="1"/>
</dbReference>
<dbReference type="InterPro" id="IPR002539">
    <property type="entry name" value="MaoC-like_dom"/>
</dbReference>
<keyword evidence="3" id="KW-1185">Reference proteome</keyword>
<gene>
    <name evidence="2" type="primary">maoC</name>
    <name evidence="2" type="ORF">GCM10007111_39420</name>
</gene>
<accession>A0ABQ2DV38</accession>
<sequence>MMLKTELNFDSLIEGQELESLNKPPISKVQLVKYAGASGDFNPLHTDDASAQKVGMDGVIAHGMLIMGFLGQYVTELAGDRAETRNFRMRFGAITKPGDEITCSSTVEKRYEEAGEKFVSLALEAKKPTGEVVGTGTVLLRFQ</sequence>
<dbReference type="PANTHER" id="PTHR43841">
    <property type="entry name" value="3-HYDROXYACYL-THIOESTER DEHYDRATASE HTDX-RELATED"/>
    <property type="match status" value="1"/>
</dbReference>
<organism evidence="2 3">
    <name type="scientific">Virgibacillus kapii</name>
    <dbReference type="NCBI Taxonomy" id="1638645"/>
    <lineage>
        <taxon>Bacteria</taxon>
        <taxon>Bacillati</taxon>
        <taxon>Bacillota</taxon>
        <taxon>Bacilli</taxon>
        <taxon>Bacillales</taxon>
        <taxon>Bacillaceae</taxon>
        <taxon>Virgibacillus</taxon>
    </lineage>
</organism>
<feature type="domain" description="MaoC-like" evidence="1">
    <location>
        <begin position="15"/>
        <end position="110"/>
    </location>
</feature>
<proteinExistence type="predicted"/>
<protein>
    <submittedName>
        <fullName evidence="2">MaoC family dehydratase</fullName>
    </submittedName>
</protein>
<evidence type="ECO:0000313" key="3">
    <source>
        <dbReference type="Proteomes" id="UP000634435"/>
    </source>
</evidence>
<dbReference type="EMBL" id="BMPN01000009">
    <property type="protein sequence ID" value="GGJ73915.1"/>
    <property type="molecule type" value="Genomic_DNA"/>
</dbReference>
<dbReference type="InterPro" id="IPR029069">
    <property type="entry name" value="HotDog_dom_sf"/>
</dbReference>
<comment type="caution">
    <text evidence="2">The sequence shown here is derived from an EMBL/GenBank/DDBJ whole genome shotgun (WGS) entry which is preliminary data.</text>
</comment>
<evidence type="ECO:0000259" key="1">
    <source>
        <dbReference type="Pfam" id="PF01575"/>
    </source>
</evidence>
<evidence type="ECO:0000313" key="2">
    <source>
        <dbReference type="EMBL" id="GGJ73915.1"/>
    </source>
</evidence>
<dbReference type="Gene3D" id="3.10.129.10">
    <property type="entry name" value="Hotdog Thioesterase"/>
    <property type="match status" value="1"/>
</dbReference>
<dbReference type="SUPFAM" id="SSF54637">
    <property type="entry name" value="Thioesterase/thiol ester dehydrase-isomerase"/>
    <property type="match status" value="1"/>
</dbReference>
<dbReference type="Proteomes" id="UP000634435">
    <property type="component" value="Unassembled WGS sequence"/>
</dbReference>